<comment type="similarity">
    <text evidence="1">Belongs to the type-I restriction system S methylase family.</text>
</comment>
<evidence type="ECO:0000313" key="5">
    <source>
        <dbReference type="EMBL" id="OGC45145.1"/>
    </source>
</evidence>
<dbReference type="Gene3D" id="3.90.220.20">
    <property type="entry name" value="DNA methylase specificity domains"/>
    <property type="match status" value="2"/>
</dbReference>
<dbReference type="GO" id="GO:0009307">
    <property type="term" value="P:DNA restriction-modification system"/>
    <property type="evidence" value="ECO:0007669"/>
    <property type="project" value="UniProtKB-KW"/>
</dbReference>
<dbReference type="PANTHER" id="PTHR30408:SF12">
    <property type="entry name" value="TYPE I RESTRICTION ENZYME MJAVIII SPECIFICITY SUBUNIT"/>
    <property type="match status" value="1"/>
</dbReference>
<accession>A0A1F4UJK4</accession>
<dbReference type="CDD" id="cd16961">
    <property type="entry name" value="RMtype1_S_TRD-CR_like"/>
    <property type="match status" value="1"/>
</dbReference>
<dbReference type="SUPFAM" id="SSF116734">
    <property type="entry name" value="DNA methylase specificity domain"/>
    <property type="match status" value="2"/>
</dbReference>
<name>A0A1F4UJK4_UNCKA</name>
<keyword evidence="2" id="KW-0680">Restriction system</keyword>
<dbReference type="InterPro" id="IPR044946">
    <property type="entry name" value="Restrct_endonuc_typeI_TRD_sf"/>
</dbReference>
<dbReference type="Proteomes" id="UP000178615">
    <property type="component" value="Unassembled WGS sequence"/>
</dbReference>
<comment type="caution">
    <text evidence="5">The sequence shown here is derived from an EMBL/GenBank/DDBJ whole genome shotgun (WGS) entry which is preliminary data.</text>
</comment>
<organism evidence="5 6">
    <name type="scientific">candidate division WWE3 bacterium RBG_19FT_COMBO_34_6</name>
    <dbReference type="NCBI Taxonomy" id="1802612"/>
    <lineage>
        <taxon>Bacteria</taxon>
        <taxon>Katanobacteria</taxon>
    </lineage>
</organism>
<gene>
    <name evidence="5" type="ORF">A2V49_03180</name>
</gene>
<dbReference type="AlphaFoldDB" id="A0A1F4UJK4"/>
<evidence type="ECO:0000256" key="1">
    <source>
        <dbReference type="ARBA" id="ARBA00010923"/>
    </source>
</evidence>
<feature type="domain" description="Type I restriction modification DNA specificity" evidence="4">
    <location>
        <begin position="246"/>
        <end position="362"/>
    </location>
</feature>
<protein>
    <recommendedName>
        <fullName evidence="4">Type I restriction modification DNA specificity domain-containing protein</fullName>
    </recommendedName>
</protein>
<feature type="domain" description="Type I restriction modification DNA specificity" evidence="4">
    <location>
        <begin position="17"/>
        <end position="166"/>
    </location>
</feature>
<evidence type="ECO:0000256" key="3">
    <source>
        <dbReference type="ARBA" id="ARBA00023125"/>
    </source>
</evidence>
<dbReference type="Pfam" id="PF01420">
    <property type="entry name" value="Methylase_S"/>
    <property type="match status" value="2"/>
</dbReference>
<sequence>MNRVDILEAVKITNNRVKPFDGKKRYLATGNLSNQGIDNFLFVDYENKPSRADLMVSEGDLILARMKATNKVFLIDCDSEDLIVSTGFLTLKPKDDFDGRYLYHYFRSKTFQQLKDRFCSGATQKAINNNSFKRLKVPHYEIEQQKRIVQILDATDNLRQKRKEQLALLDDYLKSVFLDMFGDPEKFPKCKIKKIAANRKYSLSSGPFGSNLTSKDYVKEGVIVLRGLNVSKGFLDISNVKYISEKKANELIRSEVVPNDIVIVAVGSSGLALRIPKTLPRAIMSQNFNKISPHMGKINPLFLQFYINSDFVQRQFRKKVTDTVRTFLSLTKIKDVEIILPPIEMQDKYSDIFEQVEQIKQKMRASLDEMDNHFNALMQRYFE</sequence>
<dbReference type="GO" id="GO:0003677">
    <property type="term" value="F:DNA binding"/>
    <property type="evidence" value="ECO:0007669"/>
    <property type="project" value="UniProtKB-KW"/>
</dbReference>
<proteinExistence type="inferred from homology"/>
<evidence type="ECO:0000313" key="6">
    <source>
        <dbReference type="Proteomes" id="UP000178615"/>
    </source>
</evidence>
<dbReference type="InterPro" id="IPR052021">
    <property type="entry name" value="Type-I_RS_S_subunit"/>
</dbReference>
<dbReference type="PANTHER" id="PTHR30408">
    <property type="entry name" value="TYPE-1 RESTRICTION ENZYME ECOKI SPECIFICITY PROTEIN"/>
    <property type="match status" value="1"/>
</dbReference>
<dbReference type="EMBL" id="MEUV01000048">
    <property type="protein sequence ID" value="OGC45145.1"/>
    <property type="molecule type" value="Genomic_DNA"/>
</dbReference>
<keyword evidence="3" id="KW-0238">DNA-binding</keyword>
<evidence type="ECO:0000256" key="2">
    <source>
        <dbReference type="ARBA" id="ARBA00022747"/>
    </source>
</evidence>
<dbReference type="InterPro" id="IPR000055">
    <property type="entry name" value="Restrct_endonuc_typeI_TRD"/>
</dbReference>
<evidence type="ECO:0000259" key="4">
    <source>
        <dbReference type="Pfam" id="PF01420"/>
    </source>
</evidence>
<reference evidence="5 6" key="1">
    <citation type="journal article" date="2016" name="Nat. Commun.">
        <title>Thousands of microbial genomes shed light on interconnected biogeochemical processes in an aquifer system.</title>
        <authorList>
            <person name="Anantharaman K."/>
            <person name="Brown C.T."/>
            <person name="Hug L.A."/>
            <person name="Sharon I."/>
            <person name="Castelle C.J."/>
            <person name="Probst A.J."/>
            <person name="Thomas B.C."/>
            <person name="Singh A."/>
            <person name="Wilkins M.J."/>
            <person name="Karaoz U."/>
            <person name="Brodie E.L."/>
            <person name="Williams K.H."/>
            <person name="Hubbard S.S."/>
            <person name="Banfield J.F."/>
        </authorList>
    </citation>
    <scope>NUCLEOTIDE SEQUENCE [LARGE SCALE GENOMIC DNA]</scope>
</reference>